<evidence type="ECO:0000256" key="1">
    <source>
        <dbReference type="SAM" id="MobiDB-lite"/>
    </source>
</evidence>
<evidence type="ECO:0000259" key="2">
    <source>
        <dbReference type="PROSITE" id="PS50090"/>
    </source>
</evidence>
<organism evidence="3 4">
    <name type="scientific">Adineta ricciae</name>
    <name type="common">Rotifer</name>
    <dbReference type="NCBI Taxonomy" id="249248"/>
    <lineage>
        <taxon>Eukaryota</taxon>
        <taxon>Metazoa</taxon>
        <taxon>Spiralia</taxon>
        <taxon>Gnathifera</taxon>
        <taxon>Rotifera</taxon>
        <taxon>Eurotatoria</taxon>
        <taxon>Bdelloidea</taxon>
        <taxon>Adinetida</taxon>
        <taxon>Adinetidae</taxon>
        <taxon>Adineta</taxon>
    </lineage>
</organism>
<dbReference type="SUPFAM" id="SSF46689">
    <property type="entry name" value="Homeodomain-like"/>
    <property type="match status" value="1"/>
</dbReference>
<feature type="compositionally biased region" description="Low complexity" evidence="1">
    <location>
        <begin position="326"/>
        <end position="370"/>
    </location>
</feature>
<feature type="compositionally biased region" description="Polar residues" evidence="1">
    <location>
        <begin position="418"/>
        <end position="436"/>
    </location>
</feature>
<feature type="compositionally biased region" description="Low complexity" evidence="1">
    <location>
        <begin position="390"/>
        <end position="401"/>
    </location>
</feature>
<dbReference type="GO" id="GO:0006357">
    <property type="term" value="P:regulation of transcription by RNA polymerase II"/>
    <property type="evidence" value="ECO:0007669"/>
    <property type="project" value="TreeGrafter"/>
</dbReference>
<dbReference type="PANTHER" id="PTHR12374">
    <property type="entry name" value="TRANSCRIPTIONAL ADAPTOR 2 ADA2 -RELATED"/>
    <property type="match status" value="1"/>
</dbReference>
<feature type="region of interest" description="Disordered" evidence="1">
    <location>
        <begin position="297"/>
        <end position="547"/>
    </location>
</feature>
<accession>A0A815T7A6</accession>
<evidence type="ECO:0000313" key="3">
    <source>
        <dbReference type="EMBL" id="CAF1499266.1"/>
    </source>
</evidence>
<sequence>MNKCDYCCIRPSSLEIVCLKCSPSRSIKVCVKCSINVSQLREHSKQHPLSTYKLNDIPLDNNRISEWLCNDEMNLIEAIETCGLGNWIDIAAKLSRNQFDCQTHFEDIYLSRLNNPYSIYFQSFRNTKQLIGENQINEKDFANQSIIYPPLLIDSEQQKTLTYMPQRDEYEREYLNEDENRLPILTNDQDFLEDIQQDGSRILLNKAKLVLLRSYKQTIQRRLQLKHFIRDYALGFNYAPDQPMDLHHISRFLSADQYERLIFNHRRSYSHRKLENVNIIGFTSGIRSLLEELGCSTSSNNHHHDQPQPRKRSPILNSEKRRRRASSIVVDESSSCSSASTARSSSSSSSSATITSDATESNLSLSSSTNQTGEITDRKLLNGKRRSVRRVSSSSSTETSSKVANMKEPLYTRRRVNQSDQHSTSQRATRSTGNVLTTSDISWDSTDDEMGQLSTSQMEDEESTVASRTRSHTPPHPDSDRKQRRHSPHNKKYSNHTNGGTKFDPSDQSTPKTNRMLTRHQLVVQQTSPNKRRKLNSNSIDEQFYDV</sequence>
<dbReference type="GO" id="GO:0003713">
    <property type="term" value="F:transcription coactivator activity"/>
    <property type="evidence" value="ECO:0007669"/>
    <property type="project" value="TreeGrafter"/>
</dbReference>
<dbReference type="Gene3D" id="1.10.10.60">
    <property type="entry name" value="Homeodomain-like"/>
    <property type="match status" value="1"/>
</dbReference>
<comment type="caution">
    <text evidence="3">The sequence shown here is derived from an EMBL/GenBank/DDBJ whole genome shotgun (WGS) entry which is preliminary data.</text>
</comment>
<reference evidence="3" key="1">
    <citation type="submission" date="2021-02" db="EMBL/GenBank/DDBJ databases">
        <authorList>
            <person name="Nowell W R."/>
        </authorList>
    </citation>
    <scope>NUCLEOTIDE SEQUENCE</scope>
</reference>
<feature type="compositionally biased region" description="Polar residues" evidence="1">
    <location>
        <begin position="495"/>
        <end position="516"/>
    </location>
</feature>
<dbReference type="InterPro" id="IPR055141">
    <property type="entry name" value="TADA2A_B-like_dom"/>
</dbReference>
<name>A0A815T7A6_ADIRI</name>
<dbReference type="GO" id="GO:0070461">
    <property type="term" value="C:SAGA-type complex"/>
    <property type="evidence" value="ECO:0007669"/>
    <property type="project" value="TreeGrafter"/>
</dbReference>
<dbReference type="InterPro" id="IPR001005">
    <property type="entry name" value="SANT/Myb"/>
</dbReference>
<dbReference type="Proteomes" id="UP000663828">
    <property type="component" value="Unassembled WGS sequence"/>
</dbReference>
<dbReference type="GO" id="GO:0005634">
    <property type="term" value="C:nucleus"/>
    <property type="evidence" value="ECO:0007669"/>
    <property type="project" value="TreeGrafter"/>
</dbReference>
<feature type="domain" description="Myb-like" evidence="2">
    <location>
        <begin position="65"/>
        <end position="109"/>
    </location>
</feature>
<dbReference type="EMBL" id="CAJNOR010004397">
    <property type="protein sequence ID" value="CAF1499266.1"/>
    <property type="molecule type" value="Genomic_DNA"/>
</dbReference>
<keyword evidence="4" id="KW-1185">Reference proteome</keyword>
<gene>
    <name evidence="3" type="ORF">XAT740_LOCUS39559</name>
</gene>
<protein>
    <recommendedName>
        <fullName evidence="2">Myb-like domain-containing protein</fullName>
    </recommendedName>
</protein>
<dbReference type="PROSITE" id="PS50090">
    <property type="entry name" value="MYB_LIKE"/>
    <property type="match status" value="1"/>
</dbReference>
<feature type="compositionally biased region" description="Basic residues" evidence="1">
    <location>
        <begin position="482"/>
        <end position="494"/>
    </location>
</feature>
<dbReference type="PANTHER" id="PTHR12374:SF20">
    <property type="entry name" value="TRANSCRIPTIONAL ADAPTER 2-ALPHA"/>
    <property type="match status" value="1"/>
</dbReference>
<proteinExistence type="predicted"/>
<evidence type="ECO:0000313" key="4">
    <source>
        <dbReference type="Proteomes" id="UP000663828"/>
    </source>
</evidence>
<dbReference type="AlphaFoldDB" id="A0A815T7A6"/>
<dbReference type="GO" id="GO:0006338">
    <property type="term" value="P:chromatin remodeling"/>
    <property type="evidence" value="ECO:0007669"/>
    <property type="project" value="TreeGrafter"/>
</dbReference>
<dbReference type="Pfam" id="PF22941">
    <property type="entry name" value="TADA2A-like_3rd"/>
    <property type="match status" value="1"/>
</dbReference>
<dbReference type="GO" id="GO:0003682">
    <property type="term" value="F:chromatin binding"/>
    <property type="evidence" value="ECO:0007669"/>
    <property type="project" value="TreeGrafter"/>
</dbReference>
<dbReference type="InterPro" id="IPR009057">
    <property type="entry name" value="Homeodomain-like_sf"/>
</dbReference>